<name>A0A644XPI9_9ZZZZ</name>
<proteinExistence type="predicted"/>
<protein>
    <submittedName>
        <fullName evidence="2">Uncharacterized protein</fullName>
    </submittedName>
</protein>
<evidence type="ECO:0000313" key="2">
    <source>
        <dbReference type="EMBL" id="MPM18122.1"/>
    </source>
</evidence>
<reference evidence="2" key="1">
    <citation type="submission" date="2019-08" db="EMBL/GenBank/DDBJ databases">
        <authorList>
            <person name="Kucharzyk K."/>
            <person name="Murdoch R.W."/>
            <person name="Higgins S."/>
            <person name="Loffler F."/>
        </authorList>
    </citation>
    <scope>NUCLEOTIDE SEQUENCE</scope>
</reference>
<feature type="region of interest" description="Disordered" evidence="1">
    <location>
        <begin position="379"/>
        <end position="417"/>
    </location>
</feature>
<organism evidence="2">
    <name type="scientific">bioreactor metagenome</name>
    <dbReference type="NCBI Taxonomy" id="1076179"/>
    <lineage>
        <taxon>unclassified sequences</taxon>
        <taxon>metagenomes</taxon>
        <taxon>ecological metagenomes</taxon>
    </lineage>
</organism>
<gene>
    <name evidence="2" type="ORF">SDC9_64528</name>
</gene>
<feature type="compositionally biased region" description="Basic and acidic residues" evidence="1">
    <location>
        <begin position="321"/>
        <end position="332"/>
    </location>
</feature>
<sequence length="417" mass="43922">MGCAAAARVERLLEEVRTDVVVQVGEGQRVPRAGVDMVEDRPADLWPGGTHRKGGVDDHVARHDVDHRVRRGRQLGHVALAVRQDDRVGHLEALDPPGVRILQRGLHDRGPHHRDHDPTAHVGDDALPEGLGEGVAVRPAERAGPFGAGLHQLVVHPVAAALLGVAGGGEVTGLAVHPLGLAAQPGEPLGRTRLELDGLLELEPPPGLGVVVDVVDVLGLGDHPAATARGVRGGHVHVVRHLRQGAVLGGNRGQHRIHQRAGADGVGGERLVDRRVEGDVTGAVQHHVQVARQRGDVRQVALDHLDPGVDELGLAAGRCDQGPEDRLADQGDHPVTGRGGALAADQDGRGGVGQLGEDLPEQLLPDEAGRTGHHDLLARQQVTQAPAQRRRPDDLRGVGGNRQRVSPTARGRPRCCG</sequence>
<accession>A0A644XPI9</accession>
<comment type="caution">
    <text evidence="2">The sequence shown here is derived from an EMBL/GenBank/DDBJ whole genome shotgun (WGS) entry which is preliminary data.</text>
</comment>
<evidence type="ECO:0000256" key="1">
    <source>
        <dbReference type="SAM" id="MobiDB-lite"/>
    </source>
</evidence>
<dbReference type="EMBL" id="VSSQ01002923">
    <property type="protein sequence ID" value="MPM18122.1"/>
    <property type="molecule type" value="Genomic_DNA"/>
</dbReference>
<feature type="region of interest" description="Disordered" evidence="1">
    <location>
        <begin position="313"/>
        <end position="358"/>
    </location>
</feature>
<dbReference type="AlphaFoldDB" id="A0A644XPI9"/>